<feature type="transmembrane region" description="Helical" evidence="1">
    <location>
        <begin position="86"/>
        <end position="105"/>
    </location>
</feature>
<keyword evidence="1" id="KW-0812">Transmembrane</keyword>
<comment type="caution">
    <text evidence="2">The sequence shown here is derived from an EMBL/GenBank/DDBJ whole genome shotgun (WGS) entry which is preliminary data.</text>
</comment>
<organism evidence="2 3">
    <name type="scientific">Nocardioides faecalis</name>
    <dbReference type="NCBI Taxonomy" id="2803858"/>
    <lineage>
        <taxon>Bacteria</taxon>
        <taxon>Bacillati</taxon>
        <taxon>Actinomycetota</taxon>
        <taxon>Actinomycetes</taxon>
        <taxon>Propionibacteriales</taxon>
        <taxon>Nocardioidaceae</taxon>
        <taxon>Nocardioides</taxon>
    </lineage>
</organism>
<keyword evidence="1" id="KW-1133">Transmembrane helix</keyword>
<feature type="transmembrane region" description="Helical" evidence="1">
    <location>
        <begin position="54"/>
        <end position="74"/>
    </location>
</feature>
<name>A0A939BX86_9ACTN</name>
<feature type="transmembrane region" description="Helical" evidence="1">
    <location>
        <begin position="141"/>
        <end position="163"/>
    </location>
</feature>
<feature type="transmembrane region" description="Helical" evidence="1">
    <location>
        <begin position="169"/>
        <end position="188"/>
    </location>
</feature>
<accession>A0A939BX86</accession>
<dbReference type="Proteomes" id="UP000663791">
    <property type="component" value="Unassembled WGS sequence"/>
</dbReference>
<proteinExistence type="predicted"/>
<protein>
    <submittedName>
        <fullName evidence="2">Uncharacterized protein</fullName>
    </submittedName>
</protein>
<dbReference type="RefSeq" id="WP_205290393.1">
    <property type="nucleotide sequence ID" value="NZ_CP074406.1"/>
</dbReference>
<gene>
    <name evidence="2" type="ORF">JK386_04255</name>
</gene>
<feature type="transmembrane region" description="Helical" evidence="1">
    <location>
        <begin position="26"/>
        <end position="42"/>
    </location>
</feature>
<evidence type="ECO:0000313" key="2">
    <source>
        <dbReference type="EMBL" id="MBM9459103.1"/>
    </source>
</evidence>
<keyword evidence="3" id="KW-1185">Reference proteome</keyword>
<evidence type="ECO:0000256" key="1">
    <source>
        <dbReference type="SAM" id="Phobius"/>
    </source>
</evidence>
<sequence>MSRALGPPAQAADPTRGLARVPDPRVWGTLVGAAGGTVFVLANRGDLPGPLPGIAVAAWALTVAAYVWFVLVVPRPFGPVPQVRRSAGLVYLTGVVGMLVLIRVGSLLLEDADRTELRPALIVVAVGLHFLPFASAFHTPLFTVLGLLMPAIGGVGLVLGWAWDGDAGAWAAVIAGLTMLTLIASDAAPTRTGADA</sequence>
<reference evidence="2" key="1">
    <citation type="submission" date="2021-01" db="EMBL/GenBank/DDBJ databases">
        <title>Novel species in genus Nocardioides.</title>
        <authorList>
            <person name="Zhang G."/>
        </authorList>
    </citation>
    <scope>NUCLEOTIDE SEQUENCE</scope>
    <source>
        <strain evidence="2">Zg-536</strain>
    </source>
</reference>
<evidence type="ECO:0000313" key="3">
    <source>
        <dbReference type="Proteomes" id="UP000663791"/>
    </source>
</evidence>
<dbReference type="EMBL" id="JAERTX010000003">
    <property type="protein sequence ID" value="MBM9459103.1"/>
    <property type="molecule type" value="Genomic_DNA"/>
</dbReference>
<feature type="transmembrane region" description="Helical" evidence="1">
    <location>
        <begin position="117"/>
        <end position="134"/>
    </location>
</feature>
<dbReference type="AlphaFoldDB" id="A0A939BX86"/>
<keyword evidence="1" id="KW-0472">Membrane</keyword>